<dbReference type="EMBL" id="BAAAMY010000007">
    <property type="protein sequence ID" value="GAA1925760.1"/>
    <property type="molecule type" value="Genomic_DNA"/>
</dbReference>
<evidence type="ECO:0008006" key="4">
    <source>
        <dbReference type="Google" id="ProtNLM"/>
    </source>
</evidence>
<organism evidence="2 3">
    <name type="scientific">Nocardioides lentus</name>
    <dbReference type="NCBI Taxonomy" id="338077"/>
    <lineage>
        <taxon>Bacteria</taxon>
        <taxon>Bacillati</taxon>
        <taxon>Actinomycetota</taxon>
        <taxon>Actinomycetes</taxon>
        <taxon>Propionibacteriales</taxon>
        <taxon>Nocardioidaceae</taxon>
        <taxon>Nocardioides</taxon>
    </lineage>
</organism>
<dbReference type="RefSeq" id="WP_344008330.1">
    <property type="nucleotide sequence ID" value="NZ_BAAAMY010000007.1"/>
</dbReference>
<sequence length="419" mass="43613">MNDALVNDVAAELARDGVYVGRGAEDWLDPAEVRELEANVAAADEPVFVVLAAPPQGADGSWGSDLAFRLHDATGRDGLYLGVDRVSDGFVSTTTDGLVVQPFVGDDGVRVSVQQWGEVAGSTDVSFDVDGILSHGDEGQAQELGAGLLEVTGALADGTFTEVAEQASAARAQAYDDADGTAGDWLPVALVAAVVVAAAAAGLLLLRRRARARPGRGADQPFALPASVLERVREAGDADAVRRARTAVLALGERIDATDLDPGAGPAALDSWQAALDHYDAAGRLLPATSDAAGDAEAGAEVDVLDAVGALVLAERGEVALQAARRGSAFAPPRPCFLNPLHGTATDPRPLEVAGTGVDAPVCRRCRHDLEAGRRPDILDVVHRGAPAHYFETDREPWASSGFGALDPDLLTRLHRRTR</sequence>
<evidence type="ECO:0000313" key="2">
    <source>
        <dbReference type="EMBL" id="GAA1925760.1"/>
    </source>
</evidence>
<feature type="transmembrane region" description="Helical" evidence="1">
    <location>
        <begin position="185"/>
        <end position="206"/>
    </location>
</feature>
<keyword evidence="1" id="KW-0472">Membrane</keyword>
<protein>
    <recommendedName>
        <fullName evidence="4">TPM domain-containing protein</fullName>
    </recommendedName>
</protein>
<dbReference type="Proteomes" id="UP001501612">
    <property type="component" value="Unassembled WGS sequence"/>
</dbReference>
<proteinExistence type="predicted"/>
<keyword evidence="1" id="KW-1133">Transmembrane helix</keyword>
<keyword evidence="1" id="KW-0812">Transmembrane</keyword>
<keyword evidence="3" id="KW-1185">Reference proteome</keyword>
<evidence type="ECO:0000313" key="3">
    <source>
        <dbReference type="Proteomes" id="UP001501612"/>
    </source>
</evidence>
<evidence type="ECO:0000256" key="1">
    <source>
        <dbReference type="SAM" id="Phobius"/>
    </source>
</evidence>
<comment type="caution">
    <text evidence="2">The sequence shown here is derived from an EMBL/GenBank/DDBJ whole genome shotgun (WGS) entry which is preliminary data.</text>
</comment>
<name>A0ABP5AZD7_9ACTN</name>
<accession>A0ABP5AZD7</accession>
<reference evidence="3" key="1">
    <citation type="journal article" date="2019" name="Int. J. Syst. Evol. Microbiol.">
        <title>The Global Catalogue of Microorganisms (GCM) 10K type strain sequencing project: providing services to taxonomists for standard genome sequencing and annotation.</title>
        <authorList>
            <consortium name="The Broad Institute Genomics Platform"/>
            <consortium name="The Broad Institute Genome Sequencing Center for Infectious Disease"/>
            <person name="Wu L."/>
            <person name="Ma J."/>
        </authorList>
    </citation>
    <scope>NUCLEOTIDE SEQUENCE [LARGE SCALE GENOMIC DNA]</scope>
    <source>
        <strain evidence="3">JCM 14046</strain>
    </source>
</reference>
<gene>
    <name evidence="2" type="ORF">GCM10009737_29450</name>
</gene>